<evidence type="ECO:0000313" key="3">
    <source>
        <dbReference type="Proteomes" id="UP000192223"/>
    </source>
</evidence>
<feature type="compositionally biased region" description="Polar residues" evidence="1">
    <location>
        <begin position="134"/>
        <end position="147"/>
    </location>
</feature>
<feature type="region of interest" description="Disordered" evidence="1">
    <location>
        <begin position="102"/>
        <end position="164"/>
    </location>
</feature>
<reference evidence="4" key="1">
    <citation type="submission" date="2025-08" db="UniProtKB">
        <authorList>
            <consortium name="RefSeq"/>
        </authorList>
    </citation>
    <scope>IDENTIFICATION</scope>
    <source>
        <tissue evidence="4">Entire body</tissue>
    </source>
</reference>
<evidence type="ECO:0000256" key="1">
    <source>
        <dbReference type="SAM" id="MobiDB-lite"/>
    </source>
</evidence>
<protein>
    <submittedName>
        <fullName evidence="4">Nuclear pore complex protein DDB_G0274915-like</fullName>
    </submittedName>
</protein>
<dbReference type="GeneID" id="108737564"/>
<feature type="chain" id="PRO_5010713579" evidence="2">
    <location>
        <begin position="22"/>
        <end position="164"/>
    </location>
</feature>
<evidence type="ECO:0000313" key="4">
    <source>
        <dbReference type="RefSeq" id="XP_018325966.1"/>
    </source>
</evidence>
<evidence type="ECO:0000256" key="2">
    <source>
        <dbReference type="SAM" id="SignalP"/>
    </source>
</evidence>
<sequence>MSTIMKFFTLLLTTCLCVVKGQIFGQPFLPYGNGYVNPNFGHNIFPRPSYPSLPPRVINPFSVPRYSLPYTPSPYVPQYFPFYYPAIPAYYPDGSQFGAGKFPVTPADASQPTTAVSTPAGSPSTTTTKPAIISGSSTTHNPSTSVTELPVTGDEDTVSVEAAP</sequence>
<organism evidence="3 4">
    <name type="scientific">Agrilus planipennis</name>
    <name type="common">Emerald ash borer</name>
    <name type="synonym">Agrilus marcopoli</name>
    <dbReference type="NCBI Taxonomy" id="224129"/>
    <lineage>
        <taxon>Eukaryota</taxon>
        <taxon>Metazoa</taxon>
        <taxon>Ecdysozoa</taxon>
        <taxon>Arthropoda</taxon>
        <taxon>Hexapoda</taxon>
        <taxon>Insecta</taxon>
        <taxon>Pterygota</taxon>
        <taxon>Neoptera</taxon>
        <taxon>Endopterygota</taxon>
        <taxon>Coleoptera</taxon>
        <taxon>Polyphaga</taxon>
        <taxon>Elateriformia</taxon>
        <taxon>Buprestoidea</taxon>
        <taxon>Buprestidae</taxon>
        <taxon>Agrilinae</taxon>
        <taxon>Agrilus</taxon>
    </lineage>
</organism>
<name>A0A1W4WPX8_AGRPL</name>
<dbReference type="KEGG" id="apln:108737564"/>
<accession>A0A1W4WPX8</accession>
<keyword evidence="2" id="KW-0732">Signal</keyword>
<feature type="signal peptide" evidence="2">
    <location>
        <begin position="1"/>
        <end position="21"/>
    </location>
</feature>
<dbReference type="Proteomes" id="UP000192223">
    <property type="component" value="Unplaced"/>
</dbReference>
<keyword evidence="3" id="KW-1185">Reference proteome</keyword>
<dbReference type="AlphaFoldDB" id="A0A1W4WPX8"/>
<feature type="compositionally biased region" description="Low complexity" evidence="1">
    <location>
        <begin position="112"/>
        <end position="131"/>
    </location>
</feature>
<dbReference type="RefSeq" id="XP_018325966.1">
    <property type="nucleotide sequence ID" value="XM_018470464.1"/>
</dbReference>
<gene>
    <name evidence="4" type="primary">LOC108737564</name>
</gene>
<dbReference type="InParanoid" id="A0A1W4WPX8"/>
<proteinExistence type="predicted"/>